<dbReference type="AlphaFoldDB" id="A0A1W2WD79"/>
<dbReference type="Proteomes" id="UP000008144">
    <property type="component" value="Chromosome 4"/>
</dbReference>
<dbReference type="OrthoDB" id="4772757at2759"/>
<dbReference type="GeneTree" id="ENSGT00940000159911"/>
<evidence type="ECO:0000256" key="1">
    <source>
        <dbReference type="ARBA" id="ARBA00024347"/>
    </source>
</evidence>
<dbReference type="PANTHER" id="PTHR45740:SF17">
    <property type="entry name" value="POLY [ADP-RIBOSE] POLYMERASE TANKYRASE-2-LIKE"/>
    <property type="match status" value="1"/>
</dbReference>
<dbReference type="EMBL" id="EAAA01001966">
    <property type="status" value="NOT_ANNOTATED_CDS"/>
    <property type="molecule type" value="Genomic_DNA"/>
</dbReference>
<dbReference type="STRING" id="7719.ENSCINP00000004289"/>
<gene>
    <name evidence="4" type="primary">LOC100178974</name>
</gene>
<keyword evidence="5" id="KW-1185">Reference proteome</keyword>
<evidence type="ECO:0000313" key="5">
    <source>
        <dbReference type="Proteomes" id="UP000008144"/>
    </source>
</evidence>
<keyword evidence="2" id="KW-0808">Transferase</keyword>
<reference evidence="4" key="3">
    <citation type="submission" date="2025-08" db="UniProtKB">
        <authorList>
            <consortium name="Ensembl"/>
        </authorList>
    </citation>
    <scope>IDENTIFICATION</scope>
</reference>
<accession>A0A1W2WD79</accession>
<dbReference type="RefSeq" id="XP_002127080.1">
    <property type="nucleotide sequence ID" value="XM_002127044.4"/>
</dbReference>
<dbReference type="InParanoid" id="A0A1W2WD79"/>
<dbReference type="Gene3D" id="6.20.320.10">
    <property type="match status" value="1"/>
</dbReference>
<dbReference type="PROSITE" id="PS51059">
    <property type="entry name" value="PARP_CATALYTIC"/>
    <property type="match status" value="1"/>
</dbReference>
<organism evidence="4 5">
    <name type="scientific">Ciona intestinalis</name>
    <name type="common">Transparent sea squirt</name>
    <name type="synonym">Ascidia intestinalis</name>
    <dbReference type="NCBI Taxonomy" id="7719"/>
    <lineage>
        <taxon>Eukaryota</taxon>
        <taxon>Metazoa</taxon>
        <taxon>Chordata</taxon>
        <taxon>Tunicata</taxon>
        <taxon>Ascidiacea</taxon>
        <taxon>Phlebobranchia</taxon>
        <taxon>Cionidae</taxon>
        <taxon>Ciona</taxon>
    </lineage>
</organism>
<keyword evidence="2" id="KW-0520">NAD</keyword>
<accession>F6ZR66</accession>
<sequence>MSNFYTTYLNEVLQKLGPLERGETLQCPPGRGNYTAVALDLDCGASKAIKTAMQNTKREHRGNVGGVFRSYNIKRIERVGNQSLLDKYNSFKTHVRPPHEKMLFHGSNQVGEILSEGFDKQETNPNGMFGAGFYFTDVSSKANQYVFGRNGCPRHGDTSCYRCERQLLLCRVIIGNSLKLTDGRKFDTAPHGYDSVTGVPSQGGLRHKEFVVYKQKQIYPEIVITYKLMP</sequence>
<dbReference type="InterPro" id="IPR012317">
    <property type="entry name" value="Poly(ADP-ribose)pol_cat_dom"/>
</dbReference>
<reference evidence="5" key="1">
    <citation type="journal article" date="2002" name="Science">
        <title>The draft genome of Ciona intestinalis: insights into chordate and vertebrate origins.</title>
        <authorList>
            <person name="Dehal P."/>
            <person name="Satou Y."/>
            <person name="Campbell R.K."/>
            <person name="Chapman J."/>
            <person name="Degnan B."/>
            <person name="De Tomaso A."/>
            <person name="Davidson B."/>
            <person name="Di Gregorio A."/>
            <person name="Gelpke M."/>
            <person name="Goodstein D.M."/>
            <person name="Harafuji N."/>
            <person name="Hastings K.E."/>
            <person name="Ho I."/>
            <person name="Hotta K."/>
            <person name="Huang W."/>
            <person name="Kawashima T."/>
            <person name="Lemaire P."/>
            <person name="Martinez D."/>
            <person name="Meinertzhagen I.A."/>
            <person name="Necula S."/>
            <person name="Nonaka M."/>
            <person name="Putnam N."/>
            <person name="Rash S."/>
            <person name="Saiga H."/>
            <person name="Satake M."/>
            <person name="Terry A."/>
            <person name="Yamada L."/>
            <person name="Wang H.G."/>
            <person name="Awazu S."/>
            <person name="Azumi K."/>
            <person name="Boore J."/>
            <person name="Branno M."/>
            <person name="Chin-Bow S."/>
            <person name="DeSantis R."/>
            <person name="Doyle S."/>
            <person name="Francino P."/>
            <person name="Keys D.N."/>
            <person name="Haga S."/>
            <person name="Hayashi H."/>
            <person name="Hino K."/>
            <person name="Imai K.S."/>
            <person name="Inaba K."/>
            <person name="Kano S."/>
            <person name="Kobayashi K."/>
            <person name="Kobayashi M."/>
            <person name="Lee B.I."/>
            <person name="Makabe K.W."/>
            <person name="Manohar C."/>
            <person name="Matassi G."/>
            <person name="Medina M."/>
            <person name="Mochizuki Y."/>
            <person name="Mount S."/>
            <person name="Morishita T."/>
            <person name="Miura S."/>
            <person name="Nakayama A."/>
            <person name="Nishizaka S."/>
            <person name="Nomoto H."/>
            <person name="Ohta F."/>
            <person name="Oishi K."/>
            <person name="Rigoutsos I."/>
            <person name="Sano M."/>
            <person name="Sasaki A."/>
            <person name="Sasakura Y."/>
            <person name="Shoguchi E."/>
            <person name="Shin-i T."/>
            <person name="Spagnuolo A."/>
            <person name="Stainier D."/>
            <person name="Suzuki M.M."/>
            <person name="Tassy O."/>
            <person name="Takatori N."/>
            <person name="Tokuoka M."/>
            <person name="Yagi K."/>
            <person name="Yoshizaki F."/>
            <person name="Wada S."/>
            <person name="Zhang C."/>
            <person name="Hyatt P.D."/>
            <person name="Larimer F."/>
            <person name="Detter C."/>
            <person name="Doggett N."/>
            <person name="Glavina T."/>
            <person name="Hawkins T."/>
            <person name="Richardson P."/>
            <person name="Lucas S."/>
            <person name="Kohara Y."/>
            <person name="Levine M."/>
            <person name="Satoh N."/>
            <person name="Rokhsar D.S."/>
        </authorList>
    </citation>
    <scope>NUCLEOTIDE SEQUENCE [LARGE SCALE GENOMIC DNA]</scope>
</reference>
<dbReference type="InterPro" id="IPR051712">
    <property type="entry name" value="ARTD-AVP"/>
</dbReference>
<protein>
    <recommendedName>
        <fullName evidence="2">Poly [ADP-ribose] polymerase</fullName>
        <shortName evidence="2">PARP</shortName>
        <ecNumber evidence="2">2.4.2.-</ecNumber>
    </recommendedName>
</protein>
<dbReference type="PANTHER" id="PTHR45740">
    <property type="entry name" value="POLY [ADP-RIBOSE] POLYMERASE"/>
    <property type="match status" value="1"/>
</dbReference>
<dbReference type="GO" id="GO:0005634">
    <property type="term" value="C:nucleus"/>
    <property type="evidence" value="ECO:0000318"/>
    <property type="project" value="GO_Central"/>
</dbReference>
<dbReference type="eggNOG" id="KOG4177">
    <property type="taxonomic scope" value="Eukaryota"/>
</dbReference>
<dbReference type="Pfam" id="PF00644">
    <property type="entry name" value="PARP"/>
    <property type="match status" value="1"/>
</dbReference>
<name>A0A1W2WD79_CIOIN</name>
<dbReference type="Ensembl" id="ENSCINT00000004289.3">
    <property type="protein sequence ID" value="ENSCINP00000004289.3"/>
    <property type="gene ID" value="ENSCING00000002112.3"/>
</dbReference>
<dbReference type="GeneID" id="100178974"/>
<reference evidence="4" key="4">
    <citation type="submission" date="2025-09" db="UniProtKB">
        <authorList>
            <consortium name="Ensembl"/>
        </authorList>
    </citation>
    <scope>IDENTIFICATION</scope>
</reference>
<dbReference type="EC" id="2.4.2.-" evidence="2"/>
<evidence type="ECO:0000256" key="2">
    <source>
        <dbReference type="RuleBase" id="RU362114"/>
    </source>
</evidence>
<dbReference type="GO" id="GO:0003950">
    <property type="term" value="F:NAD+ poly-ADP-ribosyltransferase activity"/>
    <property type="evidence" value="ECO:0000318"/>
    <property type="project" value="GO_Central"/>
</dbReference>
<feature type="domain" description="PARP catalytic" evidence="3">
    <location>
        <begin position="22"/>
        <end position="230"/>
    </location>
</feature>
<reference evidence="4" key="2">
    <citation type="journal article" date="2008" name="Genome Biol.">
        <title>Improved genome assembly and evidence-based global gene model set for the chordate Ciona intestinalis: new insight into intron and operon populations.</title>
        <authorList>
            <person name="Satou Y."/>
            <person name="Mineta K."/>
            <person name="Ogasawara M."/>
            <person name="Sasakura Y."/>
            <person name="Shoguchi E."/>
            <person name="Ueno K."/>
            <person name="Yamada L."/>
            <person name="Matsumoto J."/>
            <person name="Wasserscheid J."/>
            <person name="Dewar K."/>
            <person name="Wiley G.B."/>
            <person name="Macmil S.L."/>
            <person name="Roe B.A."/>
            <person name="Zeller R.W."/>
            <person name="Hastings K.E."/>
            <person name="Lemaire P."/>
            <person name="Lindquist E."/>
            <person name="Endo T."/>
            <person name="Hotta K."/>
            <person name="Inaba K."/>
        </authorList>
    </citation>
    <scope>NUCLEOTIDE SEQUENCE [LARGE SCALE GENOMIC DNA]</scope>
    <source>
        <strain evidence="4">wild type</strain>
    </source>
</reference>
<dbReference type="KEGG" id="cin:100178974"/>
<keyword evidence="2" id="KW-0328">Glycosyltransferase</keyword>
<dbReference type="Gene3D" id="3.90.228.10">
    <property type="match status" value="1"/>
</dbReference>
<comment type="similarity">
    <text evidence="1">Belongs to the ARTD/PARP family.</text>
</comment>
<dbReference type="SUPFAM" id="SSF56399">
    <property type="entry name" value="ADP-ribosylation"/>
    <property type="match status" value="1"/>
</dbReference>
<evidence type="ECO:0000313" key="4">
    <source>
        <dbReference type="Ensembl" id="ENSCINP00000004289.3"/>
    </source>
</evidence>
<evidence type="ECO:0000259" key="3">
    <source>
        <dbReference type="PROSITE" id="PS51059"/>
    </source>
</evidence>
<proteinExistence type="inferred from homology"/>